<name>A0A0M3HGS3_ASCLU</name>
<evidence type="ECO:0000313" key="2">
    <source>
        <dbReference type="WBParaSite" id="ALUE_0000071801-mRNA-1"/>
    </source>
</evidence>
<proteinExistence type="predicted"/>
<evidence type="ECO:0000313" key="1">
    <source>
        <dbReference type="Proteomes" id="UP000036681"/>
    </source>
</evidence>
<accession>A0A0M3HGS3</accession>
<sequence length="49" mass="5731">MFGYNGFDLLDPKILDDIPRLEVEKKMSIADLYALFAKEFVSVFPSLWF</sequence>
<reference evidence="2" key="1">
    <citation type="submission" date="2017-02" db="UniProtKB">
        <authorList>
            <consortium name="WormBaseParasite"/>
        </authorList>
    </citation>
    <scope>IDENTIFICATION</scope>
</reference>
<keyword evidence="1" id="KW-1185">Reference proteome</keyword>
<protein>
    <submittedName>
        <fullName evidence="2">Transferred entry: 5.6.2.1</fullName>
    </submittedName>
</protein>
<dbReference type="AlphaFoldDB" id="A0A0M3HGS3"/>
<dbReference type="Proteomes" id="UP000036681">
    <property type="component" value="Unplaced"/>
</dbReference>
<organism evidence="1 2">
    <name type="scientific">Ascaris lumbricoides</name>
    <name type="common">Giant roundworm</name>
    <dbReference type="NCBI Taxonomy" id="6252"/>
    <lineage>
        <taxon>Eukaryota</taxon>
        <taxon>Metazoa</taxon>
        <taxon>Ecdysozoa</taxon>
        <taxon>Nematoda</taxon>
        <taxon>Chromadorea</taxon>
        <taxon>Rhabditida</taxon>
        <taxon>Spirurina</taxon>
        <taxon>Ascaridomorpha</taxon>
        <taxon>Ascaridoidea</taxon>
        <taxon>Ascarididae</taxon>
        <taxon>Ascaris</taxon>
    </lineage>
</organism>
<dbReference type="WBParaSite" id="ALUE_0000071801-mRNA-1">
    <property type="protein sequence ID" value="ALUE_0000071801-mRNA-1"/>
    <property type="gene ID" value="ALUE_0000071801"/>
</dbReference>